<proteinExistence type="predicted"/>
<accession>A0A066ZP69</accession>
<gene>
    <name evidence="1" type="ORF">EI16_03035</name>
</gene>
<evidence type="ECO:0000313" key="1">
    <source>
        <dbReference type="EMBL" id="KDN95292.1"/>
    </source>
</evidence>
<organism evidence="1 2">
    <name type="scientific">Hydrogenovibrio marinus</name>
    <dbReference type="NCBI Taxonomy" id="28885"/>
    <lineage>
        <taxon>Bacteria</taxon>
        <taxon>Pseudomonadati</taxon>
        <taxon>Pseudomonadota</taxon>
        <taxon>Gammaproteobacteria</taxon>
        <taxon>Thiotrichales</taxon>
        <taxon>Piscirickettsiaceae</taxon>
        <taxon>Hydrogenovibrio</taxon>
    </lineage>
</organism>
<dbReference type="Proteomes" id="UP000027341">
    <property type="component" value="Unassembled WGS sequence"/>
</dbReference>
<keyword evidence="2" id="KW-1185">Reference proteome</keyword>
<evidence type="ECO:0000313" key="2">
    <source>
        <dbReference type="Proteomes" id="UP000027341"/>
    </source>
</evidence>
<sequence length="111" mass="12900">MIQNYEELYITVQSAVEAYLKQDDTVEIVFQKNDNNTCEIKNKQNGKKLVMMFARMSDEYKVGFAFYEPDAYGGFSNPEWIDDIGHTEFDEKFALTLIDQHLVRSAPASDW</sequence>
<dbReference type="RefSeq" id="WP_035628823.1">
    <property type="nucleotide sequence ID" value="NZ_AP020335.1"/>
</dbReference>
<dbReference type="EMBL" id="JMIU01000001">
    <property type="protein sequence ID" value="KDN95292.1"/>
    <property type="molecule type" value="Genomic_DNA"/>
</dbReference>
<protein>
    <submittedName>
        <fullName evidence="1">Uncharacterized protein</fullName>
    </submittedName>
</protein>
<comment type="caution">
    <text evidence="1">The sequence shown here is derived from an EMBL/GenBank/DDBJ whole genome shotgun (WGS) entry which is preliminary data.</text>
</comment>
<dbReference type="AlphaFoldDB" id="A0A066ZP69"/>
<reference evidence="1 2" key="1">
    <citation type="submission" date="2014-04" db="EMBL/GenBank/DDBJ databases">
        <title>Draft genome sequence of Hydrogenovibrio marinus MH-110, a model organism for aerobic H2 metabolism.</title>
        <authorList>
            <person name="Cha H.J."/>
            <person name="Jo B.H."/>
            <person name="Hwang B.H."/>
        </authorList>
    </citation>
    <scope>NUCLEOTIDE SEQUENCE [LARGE SCALE GENOMIC DNA]</scope>
    <source>
        <strain evidence="1 2">MH-110</strain>
    </source>
</reference>
<name>A0A066ZP69_HYDMR</name>